<keyword evidence="3" id="KW-1185">Reference proteome</keyword>
<feature type="domain" description="DUF7908" evidence="1">
    <location>
        <begin position="22"/>
        <end position="114"/>
    </location>
</feature>
<sequence length="128" mass="13803">MRLEVSSRSEAPSRPVVTVPPFNITTQGQLTSDGRIVSTRPGDVFIPLAPSDDERGISTAFVVIDSVFHWRNVAFAAGEAGFCQVDGSGRVYATFAEQDTWPPGCRSISIIIYKGKKASHESRNSSSA</sequence>
<evidence type="ECO:0000313" key="3">
    <source>
        <dbReference type="Proteomes" id="UP001433268"/>
    </source>
</evidence>
<dbReference type="EMBL" id="JAQQWN010000009">
    <property type="protein sequence ID" value="KAK8065448.1"/>
    <property type="molecule type" value="Genomic_DNA"/>
</dbReference>
<organism evidence="2 3">
    <name type="scientific">Apiospora hydei</name>
    <dbReference type="NCBI Taxonomy" id="1337664"/>
    <lineage>
        <taxon>Eukaryota</taxon>
        <taxon>Fungi</taxon>
        <taxon>Dikarya</taxon>
        <taxon>Ascomycota</taxon>
        <taxon>Pezizomycotina</taxon>
        <taxon>Sordariomycetes</taxon>
        <taxon>Xylariomycetidae</taxon>
        <taxon>Amphisphaeriales</taxon>
        <taxon>Apiosporaceae</taxon>
        <taxon>Apiospora</taxon>
    </lineage>
</organism>
<dbReference type="RefSeq" id="XP_066662201.1">
    <property type="nucleotide sequence ID" value="XM_066816509.1"/>
</dbReference>
<evidence type="ECO:0000313" key="2">
    <source>
        <dbReference type="EMBL" id="KAK8065448.1"/>
    </source>
</evidence>
<evidence type="ECO:0000259" key="1">
    <source>
        <dbReference type="Pfam" id="PF25485"/>
    </source>
</evidence>
<dbReference type="Pfam" id="PF25485">
    <property type="entry name" value="DUF7908"/>
    <property type="match status" value="1"/>
</dbReference>
<dbReference type="Proteomes" id="UP001433268">
    <property type="component" value="Unassembled WGS sequence"/>
</dbReference>
<name>A0ABR1V632_9PEZI</name>
<dbReference type="InterPro" id="IPR057230">
    <property type="entry name" value="DUF7908"/>
</dbReference>
<comment type="caution">
    <text evidence="2">The sequence shown here is derived from an EMBL/GenBank/DDBJ whole genome shotgun (WGS) entry which is preliminary data.</text>
</comment>
<proteinExistence type="predicted"/>
<gene>
    <name evidence="2" type="ORF">PG997_012195</name>
</gene>
<accession>A0ABR1V632</accession>
<protein>
    <recommendedName>
        <fullName evidence="1">DUF7908 domain-containing protein</fullName>
    </recommendedName>
</protein>
<dbReference type="GeneID" id="92049569"/>
<reference evidence="2 3" key="1">
    <citation type="submission" date="2023-01" db="EMBL/GenBank/DDBJ databases">
        <title>Analysis of 21 Apiospora genomes using comparative genomics revels a genus with tremendous synthesis potential of carbohydrate active enzymes and secondary metabolites.</title>
        <authorList>
            <person name="Sorensen T."/>
        </authorList>
    </citation>
    <scope>NUCLEOTIDE SEQUENCE [LARGE SCALE GENOMIC DNA]</scope>
    <source>
        <strain evidence="2 3">CBS 114990</strain>
    </source>
</reference>